<dbReference type="InterPro" id="IPR013783">
    <property type="entry name" value="Ig-like_fold"/>
</dbReference>
<dbReference type="SMART" id="SM00409">
    <property type="entry name" value="IG"/>
    <property type="match status" value="2"/>
</dbReference>
<dbReference type="SUPFAM" id="SSF48726">
    <property type="entry name" value="Immunoglobulin"/>
    <property type="match status" value="2"/>
</dbReference>
<dbReference type="InterPro" id="IPR003006">
    <property type="entry name" value="Ig/MHC_CS"/>
</dbReference>
<dbReference type="Proteomes" id="UP001369086">
    <property type="component" value="Unassembled WGS sequence"/>
</dbReference>
<keyword evidence="1" id="KW-0393">Immunoglobulin domain</keyword>
<dbReference type="PANTHER" id="PTHR23411">
    <property type="entry name" value="TAPASIN"/>
    <property type="match status" value="1"/>
</dbReference>
<feature type="domain" description="Ig-like" evidence="4">
    <location>
        <begin position="159"/>
        <end position="272"/>
    </location>
</feature>
<dbReference type="InterPro" id="IPR013106">
    <property type="entry name" value="Ig_V-set"/>
</dbReference>
<dbReference type="InterPro" id="IPR007110">
    <property type="entry name" value="Ig-like_dom"/>
</dbReference>
<comment type="caution">
    <text evidence="5">The sequence shown here is derived from an EMBL/GenBank/DDBJ whole genome shotgun (WGS) entry which is preliminary data.</text>
</comment>
<evidence type="ECO:0000313" key="6">
    <source>
        <dbReference type="Proteomes" id="UP001369086"/>
    </source>
</evidence>
<protein>
    <submittedName>
        <fullName evidence="5">Tapasin</fullName>
    </submittedName>
</protein>
<evidence type="ECO:0000256" key="3">
    <source>
        <dbReference type="SAM" id="SignalP"/>
    </source>
</evidence>
<dbReference type="EMBL" id="JAHFZB010000037">
    <property type="protein sequence ID" value="KAK6470100.1"/>
    <property type="molecule type" value="Genomic_DNA"/>
</dbReference>
<dbReference type="InterPro" id="IPR008056">
    <property type="entry name" value="Tapasin"/>
</dbReference>
<dbReference type="PROSITE" id="PS00290">
    <property type="entry name" value="IG_MHC"/>
    <property type="match status" value="1"/>
</dbReference>
<dbReference type="SMART" id="SM00407">
    <property type="entry name" value="IGc1"/>
    <property type="match status" value="1"/>
</dbReference>
<dbReference type="InterPro" id="IPR050380">
    <property type="entry name" value="Immune_Resp_Modulators"/>
</dbReference>
<accession>A0ABR0YBU1</accession>
<evidence type="ECO:0000256" key="1">
    <source>
        <dbReference type="ARBA" id="ARBA00023319"/>
    </source>
</evidence>
<evidence type="ECO:0000313" key="5">
    <source>
        <dbReference type="EMBL" id="KAK6470100.1"/>
    </source>
</evidence>
<dbReference type="InterPro" id="IPR003599">
    <property type="entry name" value="Ig_sub"/>
</dbReference>
<name>A0ABR0YBU1_HUSHU</name>
<dbReference type="PRINTS" id="PR01669">
    <property type="entry name" value="TAPASIN"/>
</dbReference>
<dbReference type="InterPro" id="IPR036179">
    <property type="entry name" value="Ig-like_dom_sf"/>
</dbReference>
<dbReference type="Pfam" id="PF07654">
    <property type="entry name" value="C1-set"/>
    <property type="match status" value="1"/>
</dbReference>
<organism evidence="5 6">
    <name type="scientific">Huso huso</name>
    <name type="common">Beluga</name>
    <name type="synonym">Acipenser huso</name>
    <dbReference type="NCBI Taxonomy" id="61971"/>
    <lineage>
        <taxon>Eukaryota</taxon>
        <taxon>Metazoa</taxon>
        <taxon>Chordata</taxon>
        <taxon>Craniata</taxon>
        <taxon>Vertebrata</taxon>
        <taxon>Euteleostomi</taxon>
        <taxon>Actinopterygii</taxon>
        <taxon>Chondrostei</taxon>
        <taxon>Acipenseriformes</taxon>
        <taxon>Acipenseridae</taxon>
        <taxon>Huso</taxon>
    </lineage>
</organism>
<proteinExistence type="predicted"/>
<keyword evidence="2" id="KW-0472">Membrane</keyword>
<dbReference type="InterPro" id="IPR003597">
    <property type="entry name" value="Ig_C1-set"/>
</dbReference>
<evidence type="ECO:0000259" key="4">
    <source>
        <dbReference type="PROSITE" id="PS50835"/>
    </source>
</evidence>
<keyword evidence="6" id="KW-1185">Reference proteome</keyword>
<dbReference type="Gene3D" id="2.60.40.10">
    <property type="entry name" value="Immunoglobulins"/>
    <property type="match status" value="3"/>
</dbReference>
<keyword evidence="3" id="KW-0732">Signal</keyword>
<keyword evidence="2" id="KW-0812">Transmembrane</keyword>
<reference evidence="5 6" key="1">
    <citation type="submission" date="2021-05" db="EMBL/GenBank/DDBJ databases">
        <authorList>
            <person name="Zahm M."/>
            <person name="Klopp C."/>
            <person name="Cabau C."/>
            <person name="Kuhl H."/>
            <person name="Suciu R."/>
            <person name="Ciorpac M."/>
            <person name="Holostenco D."/>
            <person name="Gessner J."/>
            <person name="Wuertz S."/>
            <person name="Hohne C."/>
            <person name="Stock M."/>
            <person name="Gislard M."/>
            <person name="Lluch J."/>
            <person name="Milhes M."/>
            <person name="Lampietro C."/>
            <person name="Lopez Roques C."/>
            <person name="Donnadieu C."/>
            <person name="Du K."/>
            <person name="Schartl M."/>
            <person name="Guiguen Y."/>
        </authorList>
    </citation>
    <scope>NUCLEOTIDE SEQUENCE [LARGE SCALE GENOMIC DNA]</scope>
    <source>
        <strain evidence="5">Hh-F2</strain>
        <tissue evidence="5">Blood</tissue>
    </source>
</reference>
<sequence>MPEISTICKLAFIALICSSYMAPPVLSVCPVLDCWYVKEKPGSFPSAMTQEKSLLYIRTSADQTGPEQNHPADIDPKRVYHVSDPAGPLCSSSLLTVEGAVEKPQCEINPFTPQPAHVDWSLSLTSGGVSPARLGADWLSTSITAHKGDIGVSSILRVPTATGQATAVLSVFSHTPVLRSRLGRAARLDCGFSVLPGWQEPGSGFAVEWRYQFRGEGRLVYAYNGQTDRLEERSAQQEEASMDLEALHQTGNASLLLHNVDVHHGGTYICTVYLPYILAQVAMELEVIEPPRLSLFPSPLWSPPGRPVQLSCEMSGFYPLDVGVQWLWRPAGGAGVRYLPEAQLSGHTQNPDGTYSQTSFLRVTPESGDHQGQYSCIATHLGASYRKTVTLHIAGASGPSIEDAIGLFVVAFLLYGLLKLGSWLFCVKACPAVEIDKSESECLPLCSRVPWWLKSFHF</sequence>
<dbReference type="PROSITE" id="PS50835">
    <property type="entry name" value="IG_LIKE"/>
    <property type="match status" value="2"/>
</dbReference>
<feature type="domain" description="Ig-like" evidence="4">
    <location>
        <begin position="291"/>
        <end position="390"/>
    </location>
</feature>
<feature type="transmembrane region" description="Helical" evidence="2">
    <location>
        <begin position="405"/>
        <end position="427"/>
    </location>
</feature>
<feature type="signal peptide" evidence="3">
    <location>
        <begin position="1"/>
        <end position="27"/>
    </location>
</feature>
<keyword evidence="2" id="KW-1133">Transmembrane helix</keyword>
<dbReference type="Pfam" id="PF07686">
    <property type="entry name" value="V-set"/>
    <property type="match status" value="1"/>
</dbReference>
<evidence type="ECO:0000256" key="2">
    <source>
        <dbReference type="SAM" id="Phobius"/>
    </source>
</evidence>
<gene>
    <name evidence="5" type="ORF">HHUSO_G31746</name>
</gene>
<feature type="chain" id="PRO_5045947867" evidence="3">
    <location>
        <begin position="28"/>
        <end position="458"/>
    </location>
</feature>